<organism evidence="1 2">
    <name type="scientific">Glaesserella parasuis</name>
    <name type="common">Haemophilus parasuis</name>
    <dbReference type="NCBI Taxonomy" id="738"/>
    <lineage>
        <taxon>Bacteria</taxon>
        <taxon>Pseudomonadati</taxon>
        <taxon>Pseudomonadota</taxon>
        <taxon>Gammaproteobacteria</taxon>
        <taxon>Pasteurellales</taxon>
        <taxon>Pasteurellaceae</taxon>
        <taxon>Glaesserella</taxon>
    </lineage>
</organism>
<reference evidence="1" key="1">
    <citation type="submission" date="2023-04" db="EMBL/GenBank/DDBJ databases">
        <title>Molecular characterization of the Integrative and Conjugative elements harboring multidrug-resistance gene from Glaesserella (Haemophilus) parasuis.</title>
        <authorList>
            <person name="Che Y."/>
            <person name="Zhou L."/>
        </authorList>
    </citation>
    <scope>NUCLEOTIDE SEQUENCE</scope>
    <source>
        <strain evidence="1">Z44</strain>
    </source>
</reference>
<evidence type="ECO:0000313" key="2">
    <source>
        <dbReference type="Proteomes" id="UP001222296"/>
    </source>
</evidence>
<sequence>MNIMRKPVLWVGSTLDDIRLFPDHIKREIGHDLDLVQQGLEPRDFKPMQNLGSGILEIRIKEQSGAYRLVYVAKYHNAIYCLHAFQKRSEKTAKRDIEIIKARFKAIHQGEKS</sequence>
<proteinExistence type="predicted"/>
<evidence type="ECO:0000313" key="1">
    <source>
        <dbReference type="EMBL" id="WGE08913.1"/>
    </source>
</evidence>
<dbReference type="AlphaFoldDB" id="A0A1T0A9L3"/>
<protein>
    <submittedName>
        <fullName evidence="1">Type II toxin-antitoxin system RelE/ParE family toxin</fullName>
    </submittedName>
</protein>
<dbReference type="Proteomes" id="UP001222296">
    <property type="component" value="Chromosome"/>
</dbReference>
<dbReference type="InterPro" id="IPR009241">
    <property type="entry name" value="HigB-like"/>
</dbReference>
<dbReference type="EMBL" id="CP121769">
    <property type="protein sequence ID" value="WGE08913.1"/>
    <property type="molecule type" value="Genomic_DNA"/>
</dbReference>
<dbReference type="Pfam" id="PF05973">
    <property type="entry name" value="Gp49"/>
    <property type="match status" value="1"/>
</dbReference>
<accession>A0A1T0A9L3</accession>
<dbReference type="RefSeq" id="WP_043896398.1">
    <property type="nucleotide sequence ID" value="NZ_CP049088.1"/>
</dbReference>
<name>A0A1T0A9L3_GLAPU</name>
<gene>
    <name evidence="1" type="ORF">QBL01_06500</name>
</gene>